<keyword evidence="6" id="KW-1185">Reference proteome</keyword>
<accession>A0ABQ5NIF3</accession>
<reference evidence="5" key="1">
    <citation type="submission" date="2022-08" db="EMBL/GenBank/DDBJ databases">
        <title>Draft genome sequence of Lysinibacillus sp. strain KH24.</title>
        <authorList>
            <person name="Kanbe H."/>
            <person name="Itoh H."/>
        </authorList>
    </citation>
    <scope>NUCLEOTIDE SEQUENCE</scope>
    <source>
        <strain evidence="5">KH24</strain>
    </source>
</reference>
<keyword evidence="2 3" id="KW-0732">Signal</keyword>
<sequence>MKQIIKILISVCMVLTMLPTMTFAEGEAQDSEVITAFVDLAGDITVQTVQVGTEYTELTLPKELITTVTTDATATIAVSKWNSSPTYDGHTAGNYIFTPTLNLPNNLTIAKDTQLPTIKVTVQAKRKTMLLGALSAEQFTLPTGQTYYFDLSGQSIPGTVNTALPDTRLQYVPFTYVGTINAYSLDSSADGRAEATTNAIASDRSLFVADYIVTNLVSWNTLRDNNLIFGRPYNNYYTIRSLSGGNERVDIDKSANPTTNEWDQILNKNASWLKNWAPFSWIQDTHPTLYTIRGGRGHIDPHNLIYNSKSEGSLSNWGFRPVLEVGSANDLEVMILHLGTGRVGSENILSMVRVDGQFIAPSDTGLTPPKNGEFIYWSVNPDGSGTKYGTGYIVPSTVDRLYAQWHITYEVNYDSNGATGGSTPEDTQLYEAGASVTVADQGNLVREKHVFTGWNTEKDGSGTFYAIGSKVAIEAKDITLYAQWEPLYRVIYDSNGATAGTVPTDSVGYKEGQQATTVDKGSLIRAQHLFKGWNTEKDGSGTFYTVGSKVAIKTADVILYAQWNPLYKVTYDGNGATIGIVPTDVTEYEESQIVTVADKGSLARMGYTFVGWNTQKNGEGTMITDVLRMEADNVTLYAQWKVVQYTLTFDTGGGNAIPSQIVTHDAAVIEPPTPTKAGYTFGGWYKEPTFKIKWNFVIDVVTETRTLYAKWLYNSVPMVEESLPERFTVWFETNGGTLLDNQMITENEFIKDPPIPVKAGYIFDGWYKEPTFITKWNFATDRVKTTTKLYAKWLENNSQPIPTPIPEKPSKPVITFSDIKNNWAQEMIEDITSRGIITGYPDGTFRPNEFIKRQHVVVMIARAFELEAIREITPFTDVSASHPYYEAITKLQQAGIIDGSKGAFNPDAIITRAQMAKILVTALKMPLGGTSSFKDIDETHWGYHYITALEREGIALGSNGYFKPNDPLTRAQFVAFMYRAMNLQ</sequence>
<evidence type="ECO:0000256" key="1">
    <source>
        <dbReference type="ARBA" id="ARBA00004196"/>
    </source>
</evidence>
<proteinExistence type="predicted"/>
<dbReference type="EMBL" id="BRZA01000001">
    <property type="protein sequence ID" value="GLC88058.1"/>
    <property type="molecule type" value="Genomic_DNA"/>
</dbReference>
<protein>
    <recommendedName>
        <fullName evidence="4">SLH domain-containing protein</fullName>
    </recommendedName>
</protein>
<dbReference type="InterPro" id="IPR001119">
    <property type="entry name" value="SLH_dom"/>
</dbReference>
<feature type="signal peptide" evidence="3">
    <location>
        <begin position="1"/>
        <end position="24"/>
    </location>
</feature>
<dbReference type="PROSITE" id="PS51272">
    <property type="entry name" value="SLH"/>
    <property type="match status" value="3"/>
</dbReference>
<feature type="domain" description="SLH" evidence="4">
    <location>
        <begin position="929"/>
        <end position="984"/>
    </location>
</feature>
<feature type="domain" description="SLH" evidence="4">
    <location>
        <begin position="875"/>
        <end position="928"/>
    </location>
</feature>
<feature type="chain" id="PRO_5045119540" description="SLH domain-containing protein" evidence="3">
    <location>
        <begin position="25"/>
        <end position="984"/>
    </location>
</feature>
<dbReference type="Gene3D" id="2.60.40.4270">
    <property type="entry name" value="Listeria-Bacteroides repeat domain"/>
    <property type="match status" value="5"/>
</dbReference>
<evidence type="ECO:0000256" key="2">
    <source>
        <dbReference type="ARBA" id="ARBA00022729"/>
    </source>
</evidence>
<evidence type="ECO:0000256" key="3">
    <source>
        <dbReference type="SAM" id="SignalP"/>
    </source>
</evidence>
<evidence type="ECO:0000313" key="6">
    <source>
        <dbReference type="Proteomes" id="UP001065593"/>
    </source>
</evidence>
<dbReference type="Proteomes" id="UP001065593">
    <property type="component" value="Unassembled WGS sequence"/>
</dbReference>
<organism evidence="5 6">
    <name type="scientific">Lysinibacillus piscis</name>
    <dbReference type="NCBI Taxonomy" id="2518931"/>
    <lineage>
        <taxon>Bacteria</taxon>
        <taxon>Bacillati</taxon>
        <taxon>Bacillota</taxon>
        <taxon>Bacilli</taxon>
        <taxon>Bacillales</taxon>
        <taxon>Bacillaceae</taxon>
        <taxon>Lysinibacillus</taxon>
    </lineage>
</organism>
<dbReference type="Pfam" id="PF09479">
    <property type="entry name" value="Flg_new"/>
    <property type="match status" value="5"/>
</dbReference>
<dbReference type="InterPro" id="IPR013378">
    <property type="entry name" value="InlB-like_B-rpt"/>
</dbReference>
<comment type="subcellular location">
    <subcellularLocation>
        <location evidence="1">Cell envelope</location>
    </subcellularLocation>
</comment>
<evidence type="ECO:0000259" key="4">
    <source>
        <dbReference type="PROSITE" id="PS51272"/>
    </source>
</evidence>
<evidence type="ECO:0000313" key="5">
    <source>
        <dbReference type="EMBL" id="GLC88058.1"/>
    </source>
</evidence>
<name>A0ABQ5NIF3_9BACI</name>
<dbReference type="InterPro" id="IPR042229">
    <property type="entry name" value="Listeria/Bacterioides_rpt_sf"/>
</dbReference>
<dbReference type="InterPro" id="IPR051465">
    <property type="entry name" value="Cell_Envelope_Struct_Comp"/>
</dbReference>
<gene>
    <name evidence="5" type="ORF">LYSBPC_11850</name>
</gene>
<dbReference type="Pfam" id="PF00395">
    <property type="entry name" value="SLH"/>
    <property type="match status" value="3"/>
</dbReference>
<dbReference type="RefSeq" id="WP_264987771.1">
    <property type="nucleotide sequence ID" value="NZ_BRZA01000001.1"/>
</dbReference>
<dbReference type="PANTHER" id="PTHR43308:SF5">
    <property type="entry name" value="S-LAYER PROTEIN _ PEPTIDOGLYCAN ENDO-BETA-N-ACETYLGLUCOSAMINIDASE"/>
    <property type="match status" value="1"/>
</dbReference>
<dbReference type="PANTHER" id="PTHR43308">
    <property type="entry name" value="OUTER MEMBRANE PROTEIN ALPHA-RELATED"/>
    <property type="match status" value="1"/>
</dbReference>
<dbReference type="NCBIfam" id="TIGR02543">
    <property type="entry name" value="List_Bact_rpt"/>
    <property type="match status" value="3"/>
</dbReference>
<feature type="domain" description="SLH" evidence="4">
    <location>
        <begin position="811"/>
        <end position="874"/>
    </location>
</feature>
<comment type="caution">
    <text evidence="5">The sequence shown here is derived from an EMBL/GenBank/DDBJ whole genome shotgun (WGS) entry which is preliminary data.</text>
</comment>